<keyword evidence="4 5" id="KW-0067">ATP-binding</keyword>
<dbReference type="Pfam" id="PF20073">
    <property type="entry name" value="DUF6469"/>
    <property type="match status" value="1"/>
</dbReference>
<name>A0AA88US14_9ASTE</name>
<dbReference type="InterPro" id="IPR045529">
    <property type="entry name" value="DUF6469"/>
</dbReference>
<keyword evidence="1 5" id="KW-0547">Nucleotide-binding</keyword>
<evidence type="ECO:0000256" key="1">
    <source>
        <dbReference type="ARBA" id="ARBA00022741"/>
    </source>
</evidence>
<comment type="caution">
    <text evidence="7">The sequence shown here is derived from an EMBL/GenBank/DDBJ whole genome shotgun (WGS) entry which is preliminary data.</text>
</comment>
<evidence type="ECO:0000256" key="2">
    <source>
        <dbReference type="ARBA" id="ARBA00022801"/>
    </source>
</evidence>
<dbReference type="InterPro" id="IPR014016">
    <property type="entry name" value="UvrD-like_ATP-bd"/>
</dbReference>
<dbReference type="GO" id="GO:0005524">
    <property type="term" value="F:ATP binding"/>
    <property type="evidence" value="ECO:0007669"/>
    <property type="project" value="UniProtKB-UniRule"/>
</dbReference>
<feature type="non-terminal residue" evidence="7">
    <location>
        <position position="2465"/>
    </location>
</feature>
<organism evidence="7 8">
    <name type="scientific">Escallonia rubra</name>
    <dbReference type="NCBI Taxonomy" id="112253"/>
    <lineage>
        <taxon>Eukaryota</taxon>
        <taxon>Viridiplantae</taxon>
        <taxon>Streptophyta</taxon>
        <taxon>Embryophyta</taxon>
        <taxon>Tracheophyta</taxon>
        <taxon>Spermatophyta</taxon>
        <taxon>Magnoliopsida</taxon>
        <taxon>eudicotyledons</taxon>
        <taxon>Gunneridae</taxon>
        <taxon>Pentapetalae</taxon>
        <taxon>asterids</taxon>
        <taxon>campanulids</taxon>
        <taxon>Escalloniales</taxon>
        <taxon>Escalloniaceae</taxon>
        <taxon>Escallonia</taxon>
    </lineage>
</organism>
<dbReference type="GO" id="GO:0005694">
    <property type="term" value="C:chromosome"/>
    <property type="evidence" value="ECO:0007669"/>
    <property type="project" value="UniProtKB-ARBA"/>
</dbReference>
<dbReference type="InterPro" id="IPR027417">
    <property type="entry name" value="P-loop_NTPase"/>
</dbReference>
<proteinExistence type="predicted"/>
<keyword evidence="2 5" id="KW-0378">Hydrolase</keyword>
<dbReference type="Pfam" id="PF13087">
    <property type="entry name" value="AAA_12"/>
    <property type="match status" value="1"/>
</dbReference>
<evidence type="ECO:0000313" key="7">
    <source>
        <dbReference type="EMBL" id="KAK2996090.1"/>
    </source>
</evidence>
<reference evidence="7" key="1">
    <citation type="submission" date="2022-12" db="EMBL/GenBank/DDBJ databases">
        <title>Draft genome assemblies for two species of Escallonia (Escalloniales).</title>
        <authorList>
            <person name="Chanderbali A."/>
            <person name="Dervinis C."/>
            <person name="Anghel I."/>
            <person name="Soltis D."/>
            <person name="Soltis P."/>
            <person name="Zapata F."/>
        </authorList>
    </citation>
    <scope>NUCLEOTIDE SEQUENCE</scope>
    <source>
        <strain evidence="7">UCBG92.1500</strain>
        <tissue evidence="7">Leaf</tissue>
    </source>
</reference>
<accession>A0AA88US14</accession>
<gene>
    <name evidence="7" type="ORF">RJ640_025993</name>
</gene>
<protein>
    <recommendedName>
        <fullName evidence="6">UvrD-like helicase ATP-binding domain-containing protein</fullName>
    </recommendedName>
</protein>
<dbReference type="InterPro" id="IPR047187">
    <property type="entry name" value="SF1_C_Upf1"/>
</dbReference>
<dbReference type="EMBL" id="JAVXUO010000007">
    <property type="protein sequence ID" value="KAK2996090.1"/>
    <property type="molecule type" value="Genomic_DNA"/>
</dbReference>
<dbReference type="Pfam" id="PF13086">
    <property type="entry name" value="AAA_11"/>
    <property type="match status" value="1"/>
</dbReference>
<keyword evidence="8" id="KW-1185">Reference proteome</keyword>
<dbReference type="GO" id="GO:0004386">
    <property type="term" value="F:helicase activity"/>
    <property type="evidence" value="ECO:0007669"/>
    <property type="project" value="UniProtKB-UniRule"/>
</dbReference>
<dbReference type="PANTHER" id="PTHR21529:SF4">
    <property type="entry name" value="TPR AND ANKYRIN REPEAT-CONTAINING PROTEIN 1"/>
    <property type="match status" value="1"/>
</dbReference>
<dbReference type="FunFam" id="3.40.50.300:FF:000326">
    <property type="entry name" value="P-loop containing nucleoside triphosphate hydrolase"/>
    <property type="match status" value="1"/>
</dbReference>
<feature type="binding site" evidence="5">
    <location>
        <begin position="975"/>
        <end position="982"/>
    </location>
    <ligand>
        <name>ATP</name>
        <dbReference type="ChEBI" id="CHEBI:30616"/>
    </ligand>
</feature>
<feature type="domain" description="UvrD-like helicase ATP-binding" evidence="6">
    <location>
        <begin position="954"/>
        <end position="1351"/>
    </location>
</feature>
<evidence type="ECO:0000313" key="8">
    <source>
        <dbReference type="Proteomes" id="UP001187471"/>
    </source>
</evidence>
<evidence type="ECO:0000259" key="6">
    <source>
        <dbReference type="PROSITE" id="PS51198"/>
    </source>
</evidence>
<feature type="non-terminal residue" evidence="7">
    <location>
        <position position="1"/>
    </location>
</feature>
<dbReference type="Gene3D" id="3.40.50.300">
    <property type="entry name" value="P-loop containing nucleotide triphosphate hydrolases"/>
    <property type="match status" value="4"/>
</dbReference>
<dbReference type="SUPFAM" id="SSF52540">
    <property type="entry name" value="P-loop containing nucleoside triphosphate hydrolases"/>
    <property type="match status" value="2"/>
</dbReference>
<dbReference type="CDD" id="cd18808">
    <property type="entry name" value="SF1_C_Upf1"/>
    <property type="match status" value="1"/>
</dbReference>
<evidence type="ECO:0000256" key="3">
    <source>
        <dbReference type="ARBA" id="ARBA00022806"/>
    </source>
</evidence>
<dbReference type="Proteomes" id="UP001187471">
    <property type="component" value="Unassembled WGS sequence"/>
</dbReference>
<dbReference type="Pfam" id="PF00580">
    <property type="entry name" value="UvrD-helicase"/>
    <property type="match status" value="1"/>
</dbReference>
<evidence type="ECO:0000256" key="4">
    <source>
        <dbReference type="ARBA" id="ARBA00022840"/>
    </source>
</evidence>
<dbReference type="InterPro" id="IPR041679">
    <property type="entry name" value="DNA2/NAM7-like_C"/>
</dbReference>
<dbReference type="PROSITE" id="PS51198">
    <property type="entry name" value="UVRD_HELICASE_ATP_BIND"/>
    <property type="match status" value="1"/>
</dbReference>
<dbReference type="InterPro" id="IPR041677">
    <property type="entry name" value="DNA2/NAM7_AAA_11"/>
</dbReference>
<dbReference type="InterPro" id="IPR039904">
    <property type="entry name" value="TRANK1"/>
</dbReference>
<dbReference type="GO" id="GO:0016787">
    <property type="term" value="F:hydrolase activity"/>
    <property type="evidence" value="ECO:0007669"/>
    <property type="project" value="UniProtKB-UniRule"/>
</dbReference>
<dbReference type="PANTHER" id="PTHR21529">
    <property type="entry name" value="MAMMARY TURMOR VIRUS RECEPTOR HOMOLOG 1, 2 MTVR1, 2"/>
    <property type="match status" value="1"/>
</dbReference>
<evidence type="ECO:0000256" key="5">
    <source>
        <dbReference type="PROSITE-ProRule" id="PRU00560"/>
    </source>
</evidence>
<keyword evidence="3 5" id="KW-0347">Helicase</keyword>
<sequence length="2465" mass="281051">VEKIPLEFNSLEQYVMAFIYPLLEDIRAELSTKIEAISSAPFARVISLQKSKAKTSLYDVEVDKWKNNDRRHGKEPYRPIPGDIFLITDAKPERMYDLQRLEGVMSFGYNTKVSGDDERSTRTGTLLKVKGSEELDIEDRPHKPLSVVFLINITTNNRIWNAMHSCGYSQIIKELIGANSVVQANCDMCPRERNEVLGEDLNLKANLNESQLEAVVSSLCNIKCNHRSYMELIWGPPGTGKTRTVSMLLFSVLRLKFRTLTCAPTNVAITEVASRVLKLVKESFQTQFPNHAQFCCLGDILLFGNMDRVAFNVEEIHLDHRVEKLVECFGPVTGWKHCIMSMEKFLVGVGSQYQMFCRNQLTHEEQHIPEFETSKVQSKSFLEFARDRYKSTASALRRCVSILCTHVPKSIILEHNFQHMVSLVAILDSFETLLFRDGVASEELKEVFRNQWVVKMPVHDFPEKSTLASIRSKCRRVLTTLFRSLDGLDLPRVTNKDSIVEFCFQAASSIFCTASSSYKLRSVAMDPIRLLVIDEAAQLKECESIVPLQLPCIKHAILIGDECQLPAMISSTVSEKAGFGRSLFERLSLLGHSKHLLSTQYRMHPSVSCFPNAKFYQNQLTDAPMVKNKSYEKRYLSGPMYGPFSFINISGGKEVRDDGNSLKNFVEIAVVVKLLQLLYKACDASKEKISIGVISPYSAQVSAIQHKLGQKYENHGSFRVKVGTIDGFQGMEEDVIIISTVRSNRSGSVGFISSPRRTNVALTRASDNFRKSFSKLKSVETKNLSLLLLSKLSSGWRPKSNAGISCESSSNILRKFKVGELYIVCSVDIVKESGFIQALKVWDILPLQDISKLVKRLDNIFSMYTEDYITRCRVKRLENLEVPMHWAPTSHIVQYKSLGNSGTVEPIDAGAADGKSYVENSKVRDSLLLMKFYSLSSGAVSNLLSSCNGGDGLPFELTEQEQGIVLFDRSTFVLGRSGTGKTTVLTMKLFRNEQLYDISSEGFHEVTSNPSNDVGWRYEVSESDGEAKGDILRQLFVTVSPKLCYAVKRHVSQWKRSVCGGPSSTNSDSMRMNEIDDAAQFTDIPDTFVDLSPKAYPLIITFRKFLLMLDGTVGTSYFERFRDVRQTCQGIPSTSKSVILEAFIRNNEVNYDRFCSSYWPHFNTRLTKILDPSMVFTEIMSVIKGGLRTGDSHDGRLCQQDYVSISEDRGSTLSMQKREVVYEIFLEYEKKKVEYGDFDIADLVIDLHKRFKDEVFEGDVMDFVYIDEVQDLSMRQISLFKYICRNVNEGFVFSGDTAQTIARGIDFRFEDIRCLFYNEFVFGSRECATDRRNAKGRVSKIHHLSRNFRTHAGVLKLGESVLSLIYHFFPSSVDILSPESSLLFGEAPILLNIGSNINLMTILESSGKAGDVVGFGAEQVILVRDECMKKEICEYVGKRALVLTIMECKGLEFQDVLLYNFFTSSPFQDEWRVIYGYMEEKDMLKSSPKHFTSFSWEKHSVLCSEMKNLYVAITRTKQRLWIWENAGFSQPIFDYWKNSYLVEERQVDDAFIQEMQVASNQEEWKSRGIKLYYENNYEAAMVCFERAGDAYWEKMAKATGLRAAAARMRAPNSDMCCSYLKEAAELFYSIDIFEASAQCYFEINEYQRAGTIYQQKFGESKLEKAGECFSLAKCHKLAAEAYARARSYSKCLSACIDGKVFEMGLLYIRSWKEQMTFHADKLMEAHRSIEDFLQTGALHCYELKDKTTMMKFVKSFHSGDSMRIFLRDLNCLDELLLLEVESGNFLAAADIAKLKQDHVLEADFFEKAGLFREASMLILWHVFTNILHPKTEKGKPSNQFMQKKGLLTKAELIAKNHSDLFYEFVSTEAEILSKGKTAGELLEMELEFIVHWKSRAPSDLCWIIKTSHELNEIEQDLLENCARHYHDLKDKRTMMNYVKKFESVTLIREFLKGLNCLDELMVHEEELGNFLEAANIAEQKGDILRKADLLEKAGNFKDACLSILWYVLPRSLWAPKSQGWPLKQFHLKDELLTKAISCAKNLPDPFCSFLCVEATVLSNKESSLSEMRKYLSAFQDQKSLRCEILTAWKVLDAHFNVTTSKNQVSAETLVHYWNHWKEKIEGLIDYLLGNITRDVSEYARCEEFCLNYFGLQKHFLNKDNVYNVLFSDANWLKIFDPRILRRNGDLVFIESRQFVSAALNYWYSVLHSVGIQVLGTLDALRLYSIKSHFSMFLQSKCLLYIFGIANFLLNFKFPNRKYYDVSNVQKHFELSVKNLLGNVFHVDWRSSSTNDMISLRREASFVDLLKEAISQSIFSKDELTFGQLGTVVMMILGSPKGTVNFHEDIMRSNGGNSVFWGAFTKMRSDKIGSDLSHGSANTGFSDASNGISLVWLHKMLKDAFVADWRKELCVSSGKHLDKLYRLLQKRDVSSQLPRAFCDALGRRQQRSFIDALADALKRIQNPLVI</sequence>